<dbReference type="SMART" id="SM01134">
    <property type="entry name" value="DeoRC"/>
    <property type="match status" value="1"/>
</dbReference>
<evidence type="ECO:0000259" key="7">
    <source>
        <dbReference type="PROSITE" id="PS51000"/>
    </source>
</evidence>
<dbReference type="SUPFAM" id="SSF100950">
    <property type="entry name" value="NagB/RpiA/CoA transferase-like"/>
    <property type="match status" value="1"/>
</dbReference>
<dbReference type="GO" id="GO:0003700">
    <property type="term" value="F:DNA-binding transcription factor activity"/>
    <property type="evidence" value="ECO:0007669"/>
    <property type="project" value="InterPro"/>
</dbReference>
<dbReference type="InterPro" id="IPR050313">
    <property type="entry name" value="Carb_Metab_HTH_regulators"/>
</dbReference>
<dbReference type="Gene3D" id="1.10.10.10">
    <property type="entry name" value="Winged helix-like DNA-binding domain superfamily/Winged helix DNA-binding domain"/>
    <property type="match status" value="1"/>
</dbReference>
<keyword evidence="5" id="KW-0804">Transcription</keyword>
<keyword evidence="3" id="KW-0805">Transcription regulation</keyword>
<dbReference type="PANTHER" id="PTHR30363:SF4">
    <property type="entry name" value="GLYCEROL-3-PHOSPHATE REGULON REPRESSOR"/>
    <property type="match status" value="1"/>
</dbReference>
<keyword evidence="4" id="KW-0238">DNA-binding</keyword>
<dbReference type="PROSITE" id="PS51000">
    <property type="entry name" value="HTH_DEOR_2"/>
    <property type="match status" value="1"/>
</dbReference>
<evidence type="ECO:0000313" key="8">
    <source>
        <dbReference type="EMBL" id="SFZ88772.1"/>
    </source>
</evidence>
<evidence type="ECO:0000256" key="6">
    <source>
        <dbReference type="ARBA" id="ARBA00024937"/>
    </source>
</evidence>
<gene>
    <name evidence="8" type="ORF">LREN565_1885</name>
</gene>
<keyword evidence="2" id="KW-0678">Repressor</keyword>
<dbReference type="InterPro" id="IPR036388">
    <property type="entry name" value="WH-like_DNA-bd_sf"/>
</dbReference>
<proteinExistence type="predicted"/>
<protein>
    <recommendedName>
        <fullName evidence="1">Lactose phosphotransferase system repressor</fullName>
    </recommendedName>
</protein>
<dbReference type="GO" id="GO:0003677">
    <property type="term" value="F:DNA binding"/>
    <property type="evidence" value="ECO:0007669"/>
    <property type="project" value="UniProtKB-KW"/>
</dbReference>
<dbReference type="PANTHER" id="PTHR30363">
    <property type="entry name" value="HTH-TYPE TRANSCRIPTIONAL REGULATOR SRLR-RELATED"/>
    <property type="match status" value="1"/>
</dbReference>
<name>A0A1K2I957_9LACO</name>
<evidence type="ECO:0000256" key="4">
    <source>
        <dbReference type="ARBA" id="ARBA00023125"/>
    </source>
</evidence>
<evidence type="ECO:0000256" key="1">
    <source>
        <dbReference type="ARBA" id="ARBA00021390"/>
    </source>
</evidence>
<feature type="domain" description="HTH deoR-type" evidence="7">
    <location>
        <begin position="3"/>
        <end position="58"/>
    </location>
</feature>
<dbReference type="SUPFAM" id="SSF46785">
    <property type="entry name" value="Winged helix' DNA-binding domain"/>
    <property type="match status" value="1"/>
</dbReference>
<sequence>MFKNERLSLIIEALKHKKVMTTTDLQKQLFVSGSTIRRDLIELEKLGKVVRKFGYAELVKPDNLELSYLFREQENESAKRRIAETASLFLGDNQAIFVDSSSTASFLSSYFARLHNLIIITNGLRLAVELDGVTSIKTFVAGGRLRAGAGSILGDVALNFMDNFHADLTILSCTGVTASGVFMSSEEQSSVKRKMMALSDKVILLCDHSKFNQKSYYKLCRPSDFNAIVTDQKPDDGILKVWQQNDIDVLY</sequence>
<evidence type="ECO:0000256" key="3">
    <source>
        <dbReference type="ARBA" id="ARBA00023015"/>
    </source>
</evidence>
<comment type="function">
    <text evidence="6">Repressor of the lactose catabolism operon. Galactose-6-phosphate is the inducer.</text>
</comment>
<dbReference type="EMBL" id="LT634362">
    <property type="protein sequence ID" value="SFZ88772.1"/>
    <property type="molecule type" value="Genomic_DNA"/>
</dbReference>
<dbReference type="InterPro" id="IPR037171">
    <property type="entry name" value="NagB/RpiA_transferase-like"/>
</dbReference>
<evidence type="ECO:0000256" key="2">
    <source>
        <dbReference type="ARBA" id="ARBA00022491"/>
    </source>
</evidence>
<accession>A0A1K2I957</accession>
<dbReference type="InterPro" id="IPR001034">
    <property type="entry name" value="DeoR_HTH"/>
</dbReference>
<dbReference type="InterPro" id="IPR018356">
    <property type="entry name" value="Tscrpt_reg_HTH_DeoR_CS"/>
</dbReference>
<dbReference type="InterPro" id="IPR036390">
    <property type="entry name" value="WH_DNA-bd_sf"/>
</dbReference>
<dbReference type="InterPro" id="IPR014036">
    <property type="entry name" value="DeoR-like_C"/>
</dbReference>
<evidence type="ECO:0000256" key="5">
    <source>
        <dbReference type="ARBA" id="ARBA00023163"/>
    </source>
</evidence>
<dbReference type="Gene3D" id="3.40.50.1360">
    <property type="match status" value="1"/>
</dbReference>
<dbReference type="AlphaFoldDB" id="A0A1K2I957"/>
<dbReference type="Pfam" id="PF00455">
    <property type="entry name" value="DeoRC"/>
    <property type="match status" value="1"/>
</dbReference>
<reference evidence="8" key="1">
    <citation type="submission" date="2016-11" db="EMBL/GenBank/DDBJ databases">
        <authorList>
            <person name="Jaros S."/>
            <person name="Januszkiewicz K."/>
            <person name="Wedrychowicz H."/>
        </authorList>
    </citation>
    <scope>NUCLEOTIDE SEQUENCE</scope>
    <source>
        <strain evidence="8">ACA-DC 565</strain>
    </source>
</reference>
<dbReference type="SMART" id="SM00420">
    <property type="entry name" value="HTH_DEOR"/>
    <property type="match status" value="1"/>
</dbReference>
<dbReference type="PROSITE" id="PS00894">
    <property type="entry name" value="HTH_DEOR_1"/>
    <property type="match status" value="1"/>
</dbReference>
<organism evidence="8">
    <name type="scientific">Loigolactobacillus rennini</name>
    <dbReference type="NCBI Taxonomy" id="238013"/>
    <lineage>
        <taxon>Bacteria</taxon>
        <taxon>Bacillati</taxon>
        <taxon>Bacillota</taxon>
        <taxon>Bacilli</taxon>
        <taxon>Lactobacillales</taxon>
        <taxon>Lactobacillaceae</taxon>
        <taxon>Loigolactobacillus</taxon>
    </lineage>
</organism>
<dbReference type="Pfam" id="PF08220">
    <property type="entry name" value="HTH_DeoR"/>
    <property type="match status" value="1"/>
</dbReference>